<dbReference type="Proteomes" id="UP000799437">
    <property type="component" value="Unassembled WGS sequence"/>
</dbReference>
<protein>
    <submittedName>
        <fullName evidence="2">Uncharacterized protein</fullName>
    </submittedName>
</protein>
<dbReference type="EMBL" id="ML996566">
    <property type="protein sequence ID" value="KAF2761894.1"/>
    <property type="molecule type" value="Genomic_DNA"/>
</dbReference>
<keyword evidence="1" id="KW-0732">Signal</keyword>
<evidence type="ECO:0000313" key="2">
    <source>
        <dbReference type="EMBL" id="KAF2761894.1"/>
    </source>
</evidence>
<evidence type="ECO:0000313" key="3">
    <source>
        <dbReference type="Proteomes" id="UP000799437"/>
    </source>
</evidence>
<dbReference type="GeneID" id="54480716"/>
<organism evidence="2 3">
    <name type="scientific">Pseudovirgaria hyperparasitica</name>
    <dbReference type="NCBI Taxonomy" id="470096"/>
    <lineage>
        <taxon>Eukaryota</taxon>
        <taxon>Fungi</taxon>
        <taxon>Dikarya</taxon>
        <taxon>Ascomycota</taxon>
        <taxon>Pezizomycotina</taxon>
        <taxon>Dothideomycetes</taxon>
        <taxon>Dothideomycetes incertae sedis</taxon>
        <taxon>Acrospermales</taxon>
        <taxon>Acrospermaceae</taxon>
        <taxon>Pseudovirgaria</taxon>
    </lineage>
</organism>
<reference evidence="2" key="1">
    <citation type="journal article" date="2020" name="Stud. Mycol.">
        <title>101 Dothideomycetes genomes: a test case for predicting lifestyles and emergence of pathogens.</title>
        <authorList>
            <person name="Haridas S."/>
            <person name="Albert R."/>
            <person name="Binder M."/>
            <person name="Bloem J."/>
            <person name="Labutti K."/>
            <person name="Salamov A."/>
            <person name="Andreopoulos B."/>
            <person name="Baker S."/>
            <person name="Barry K."/>
            <person name="Bills G."/>
            <person name="Bluhm B."/>
            <person name="Cannon C."/>
            <person name="Castanera R."/>
            <person name="Culley D."/>
            <person name="Daum C."/>
            <person name="Ezra D."/>
            <person name="Gonzalez J."/>
            <person name="Henrissat B."/>
            <person name="Kuo A."/>
            <person name="Liang C."/>
            <person name="Lipzen A."/>
            <person name="Lutzoni F."/>
            <person name="Magnuson J."/>
            <person name="Mondo S."/>
            <person name="Nolan M."/>
            <person name="Ohm R."/>
            <person name="Pangilinan J."/>
            <person name="Park H.-J."/>
            <person name="Ramirez L."/>
            <person name="Alfaro M."/>
            <person name="Sun H."/>
            <person name="Tritt A."/>
            <person name="Yoshinaga Y."/>
            <person name="Zwiers L.-H."/>
            <person name="Turgeon B."/>
            <person name="Goodwin S."/>
            <person name="Spatafora J."/>
            <person name="Crous P."/>
            <person name="Grigoriev I."/>
        </authorList>
    </citation>
    <scope>NUCLEOTIDE SEQUENCE</scope>
    <source>
        <strain evidence="2">CBS 121739</strain>
    </source>
</reference>
<keyword evidence="3" id="KW-1185">Reference proteome</keyword>
<evidence type="ECO:0000256" key="1">
    <source>
        <dbReference type="SAM" id="SignalP"/>
    </source>
</evidence>
<feature type="signal peptide" evidence="1">
    <location>
        <begin position="1"/>
        <end position="27"/>
    </location>
</feature>
<gene>
    <name evidence="2" type="ORF">EJ05DRAFT_188328</name>
</gene>
<name>A0A6A6WII3_9PEZI</name>
<dbReference type="AlphaFoldDB" id="A0A6A6WII3"/>
<accession>A0A6A6WII3</accession>
<dbReference type="RefSeq" id="XP_033604345.1">
    <property type="nucleotide sequence ID" value="XM_033739662.1"/>
</dbReference>
<feature type="chain" id="PRO_5025677747" evidence="1">
    <location>
        <begin position="28"/>
        <end position="130"/>
    </location>
</feature>
<proteinExistence type="predicted"/>
<sequence>MVMHGWGLFGSCGVALVLCCAVPLSLCVCCTNVSMRDVCTARDWFTPCVPCFLSWLSCRVLGFLSWFPCPVLGFLSGFSCPVLAFYPIPSYPILSHPILSWRSYPVLSCLVIPCQTPDARRQTPPRCRAV</sequence>